<gene>
    <name evidence="1" type="ORF">BZG02_07495</name>
</gene>
<organism evidence="1 2">
    <name type="scientific">Labilibaculum filiforme</name>
    <dbReference type="NCBI Taxonomy" id="1940526"/>
    <lineage>
        <taxon>Bacteria</taxon>
        <taxon>Pseudomonadati</taxon>
        <taxon>Bacteroidota</taxon>
        <taxon>Bacteroidia</taxon>
        <taxon>Marinilabiliales</taxon>
        <taxon>Marinifilaceae</taxon>
        <taxon>Labilibaculum</taxon>
    </lineage>
</organism>
<dbReference type="AlphaFoldDB" id="A0A2N3I0K3"/>
<dbReference type="Proteomes" id="UP000233535">
    <property type="component" value="Unassembled WGS sequence"/>
</dbReference>
<proteinExistence type="predicted"/>
<accession>A0A2N3I0K3</accession>
<keyword evidence="2" id="KW-1185">Reference proteome</keyword>
<sequence>MKKLLLLVAMVLFCITGIAQQERFLVFEFMKVNSDQETNYWETETFWEKIHAERVRSGEIKGWDLWSLKPGGAEQGYQYLTVTIYDNPVKALSDGDVWNAAKKAYPAMTEEELRKALELGEKSRELSKRMFMKVIAATKDKFVMEVGTVMRMNFMEAIEGKFDNYEKAEMELFLPIHQTRVDAGTMSHWALSRVLMPSGSKVPTTHMTFDMFTGYLHYFDAYGRNEVFNVDAETQNKIDAAIKTRDLNWTYLGTMKKTVK</sequence>
<reference evidence="1 2" key="1">
    <citation type="journal article" date="2017" name="Front. Microbiol.">
        <title>Labilibaculum manganireducens gen. nov., sp. nov. and Labilibaculum filiforme sp. nov., Novel Bacteroidetes Isolated from Subsurface Sediments of the Baltic Sea.</title>
        <authorList>
            <person name="Vandieken V."/>
            <person name="Marshall I.P."/>
            <person name="Niemann H."/>
            <person name="Engelen B."/>
            <person name="Cypionka H."/>
        </authorList>
    </citation>
    <scope>NUCLEOTIDE SEQUENCE [LARGE SCALE GENOMIC DNA]</scope>
    <source>
        <strain evidence="1 2">59.16B</strain>
    </source>
</reference>
<evidence type="ECO:0000313" key="1">
    <source>
        <dbReference type="EMBL" id="PKQ63855.1"/>
    </source>
</evidence>
<protein>
    <submittedName>
        <fullName evidence="1">Uncharacterized protein</fullName>
    </submittedName>
</protein>
<evidence type="ECO:0000313" key="2">
    <source>
        <dbReference type="Proteomes" id="UP000233535"/>
    </source>
</evidence>
<comment type="caution">
    <text evidence="1">The sequence shown here is derived from an EMBL/GenBank/DDBJ whole genome shotgun (WGS) entry which is preliminary data.</text>
</comment>
<dbReference type="RefSeq" id="WP_101260800.1">
    <property type="nucleotide sequence ID" value="NZ_MVDD01000004.1"/>
</dbReference>
<dbReference type="OrthoDB" id="1523802at2"/>
<name>A0A2N3I0K3_9BACT</name>
<dbReference type="EMBL" id="MVDD01000004">
    <property type="protein sequence ID" value="PKQ63855.1"/>
    <property type="molecule type" value="Genomic_DNA"/>
</dbReference>